<comment type="caution">
    <text evidence="1">The sequence shown here is derived from an EMBL/GenBank/DDBJ whole genome shotgun (WGS) entry which is preliminary data.</text>
</comment>
<gene>
    <name evidence="1" type="ORF">ENR15_05195</name>
</gene>
<dbReference type="EMBL" id="DSPX01000047">
    <property type="protein sequence ID" value="HGG00058.1"/>
    <property type="molecule type" value="Genomic_DNA"/>
</dbReference>
<dbReference type="AlphaFoldDB" id="A0A7C3VKN9"/>
<organism evidence="1">
    <name type="scientific">Planktothricoides sp. SpSt-374</name>
    <dbReference type="NCBI Taxonomy" id="2282167"/>
    <lineage>
        <taxon>Bacteria</taxon>
        <taxon>Bacillati</taxon>
        <taxon>Cyanobacteriota</taxon>
        <taxon>Cyanophyceae</taxon>
        <taxon>Oscillatoriophycideae</taxon>
        <taxon>Oscillatoriales</taxon>
        <taxon>Oscillatoriaceae</taxon>
        <taxon>Planktothricoides</taxon>
    </lineage>
</organism>
<accession>A0A7C3VKN9</accession>
<reference evidence="1" key="1">
    <citation type="journal article" date="2020" name="mSystems">
        <title>Genome- and Community-Level Interaction Insights into Carbon Utilization and Element Cycling Functions of Hydrothermarchaeota in Hydrothermal Sediment.</title>
        <authorList>
            <person name="Zhou Z."/>
            <person name="Liu Y."/>
            <person name="Xu W."/>
            <person name="Pan J."/>
            <person name="Luo Z.H."/>
            <person name="Li M."/>
        </authorList>
    </citation>
    <scope>NUCLEOTIDE SEQUENCE [LARGE SCALE GENOMIC DNA]</scope>
    <source>
        <strain evidence="1">SpSt-374</strain>
    </source>
</reference>
<proteinExistence type="predicted"/>
<protein>
    <submittedName>
        <fullName evidence="1">Uncharacterized protein</fullName>
    </submittedName>
</protein>
<name>A0A7C3VKN9_9CYAN</name>
<sequence length="76" mass="8711">MARVYDNVIDFIAAGTTPETVINFQLSDSAKARLEELIYRSKTEGLEPEERRDLDKFLVLEHIMTMAKAKARQLVL</sequence>
<evidence type="ECO:0000313" key="1">
    <source>
        <dbReference type="EMBL" id="HGG00058.1"/>
    </source>
</evidence>